<sequence length="274" mass="29939">MTTQSLTTLRGHSPRVDLALAVASLKRRLAWRMHWVVGTLLGGTELLTALALWSTVLAERGSIAGYDWDAMRTYYIIGFVTAGLAFGGTEMQAQRILDGMVSIDLLKPVDYQRARAAEFIGALAANLPTLVIGVAVATVLFDPLPPVSFTAGALALLSVVLMVPLVANVIYLSLMLCFWTRRYQGVVWARQTIIAFFSGMMVPLAFMPEPLQVIAWCLPFVHFTTTPTNIYLGRVGELGALGLIAVELAWVIALWYLGRYLWGKAVKIVTIHGG</sequence>
<proteinExistence type="predicted"/>
<evidence type="ECO:0000313" key="2">
    <source>
        <dbReference type="EMBL" id="THV38528.1"/>
    </source>
</evidence>
<dbReference type="Proteomes" id="UP000308760">
    <property type="component" value="Unassembled WGS sequence"/>
</dbReference>
<keyword evidence="3" id="KW-1185">Reference proteome</keyword>
<accession>A0A4S8Q347</accession>
<evidence type="ECO:0000313" key="3">
    <source>
        <dbReference type="Proteomes" id="UP000308760"/>
    </source>
</evidence>
<feature type="transmembrane region" description="Helical" evidence="1">
    <location>
        <begin position="73"/>
        <end position="91"/>
    </location>
</feature>
<dbReference type="RefSeq" id="WP_136536111.1">
    <property type="nucleotide sequence ID" value="NZ_STGY01000067.1"/>
</dbReference>
<evidence type="ECO:0008006" key="4">
    <source>
        <dbReference type="Google" id="ProtNLM"/>
    </source>
</evidence>
<feature type="transmembrane region" description="Helical" evidence="1">
    <location>
        <begin position="186"/>
        <end position="207"/>
    </location>
</feature>
<feature type="transmembrane region" description="Helical" evidence="1">
    <location>
        <begin position="153"/>
        <end position="179"/>
    </location>
</feature>
<dbReference type="PANTHER" id="PTHR36832:SF1">
    <property type="entry name" value="SLR1174 PROTEIN"/>
    <property type="match status" value="1"/>
</dbReference>
<dbReference type="EMBL" id="STGY01000067">
    <property type="protein sequence ID" value="THV38528.1"/>
    <property type="molecule type" value="Genomic_DNA"/>
</dbReference>
<feature type="transmembrane region" description="Helical" evidence="1">
    <location>
        <begin position="239"/>
        <end position="257"/>
    </location>
</feature>
<evidence type="ECO:0000256" key="1">
    <source>
        <dbReference type="SAM" id="Phobius"/>
    </source>
</evidence>
<dbReference type="PANTHER" id="PTHR36832">
    <property type="entry name" value="SLR1174 PROTEIN-RELATED"/>
    <property type="match status" value="1"/>
</dbReference>
<name>A0A4S8Q347_9ACTN</name>
<feature type="transmembrane region" description="Helical" evidence="1">
    <location>
        <begin position="35"/>
        <end position="53"/>
    </location>
</feature>
<comment type="caution">
    <text evidence="2">The sequence shown here is derived from an EMBL/GenBank/DDBJ whole genome shotgun (WGS) entry which is preliminary data.</text>
</comment>
<reference evidence="3" key="1">
    <citation type="submission" date="2019-04" db="EMBL/GenBank/DDBJ databases">
        <title>Nocardioides xinjiangensis sp. nov.</title>
        <authorList>
            <person name="Liu S."/>
        </authorList>
    </citation>
    <scope>NUCLEOTIDE SEQUENCE [LARGE SCALE GENOMIC DNA]</scope>
    <source>
        <strain evidence="3">18</strain>
    </source>
</reference>
<keyword evidence="1" id="KW-0812">Transmembrane</keyword>
<keyword evidence="1" id="KW-0472">Membrane</keyword>
<organism evidence="2 3">
    <name type="scientific">Glycomyces buryatensis</name>
    <dbReference type="NCBI Taxonomy" id="2570927"/>
    <lineage>
        <taxon>Bacteria</taxon>
        <taxon>Bacillati</taxon>
        <taxon>Actinomycetota</taxon>
        <taxon>Actinomycetes</taxon>
        <taxon>Glycomycetales</taxon>
        <taxon>Glycomycetaceae</taxon>
        <taxon>Glycomyces</taxon>
    </lineage>
</organism>
<protein>
    <recommendedName>
        <fullName evidence="4">ABC transporter permease</fullName>
    </recommendedName>
</protein>
<dbReference type="AlphaFoldDB" id="A0A4S8Q347"/>
<dbReference type="Pfam" id="PF06182">
    <property type="entry name" value="ABC2_membrane_6"/>
    <property type="match status" value="1"/>
</dbReference>
<dbReference type="OrthoDB" id="62003at2"/>
<gene>
    <name evidence="2" type="ORF">FAB82_18975</name>
</gene>
<feature type="transmembrane region" description="Helical" evidence="1">
    <location>
        <begin position="119"/>
        <end position="141"/>
    </location>
</feature>
<reference evidence="2 3" key="2">
    <citation type="submission" date="2019-05" db="EMBL/GenBank/DDBJ databases">
        <title>Glycomyces buryatensis sp. nov.</title>
        <authorList>
            <person name="Nikitina E."/>
        </authorList>
    </citation>
    <scope>NUCLEOTIDE SEQUENCE [LARGE SCALE GENOMIC DNA]</scope>
    <source>
        <strain evidence="2 3">18</strain>
    </source>
</reference>
<dbReference type="InterPro" id="IPR010390">
    <property type="entry name" value="ABC-2_transporter-like"/>
</dbReference>
<keyword evidence="1" id="KW-1133">Transmembrane helix</keyword>